<name>A0A9D4NBY5_DREPO</name>
<reference evidence="1" key="2">
    <citation type="submission" date="2020-11" db="EMBL/GenBank/DDBJ databases">
        <authorList>
            <person name="McCartney M.A."/>
            <person name="Auch B."/>
            <person name="Kono T."/>
            <person name="Mallez S."/>
            <person name="Becker A."/>
            <person name="Gohl D.M."/>
            <person name="Silverstein K.A.T."/>
            <person name="Koren S."/>
            <person name="Bechman K.B."/>
            <person name="Herman A."/>
            <person name="Abrahante J.E."/>
            <person name="Garbe J."/>
        </authorList>
    </citation>
    <scope>NUCLEOTIDE SEQUENCE</scope>
    <source>
        <strain evidence="1">Duluth1</strain>
        <tissue evidence="1">Whole animal</tissue>
    </source>
</reference>
<sequence>MGEQICIGGKKHSPSIIESQVMNAMPDQSFLNAIVLPDCTSHCTHDKSLYVYADISEGSQAFIPDIKTIISSYVKTNHKETCSEFVFFSGSIKKYKESSGEYMRFKLRDDFLSERLKESVLYYWKSYNCDTDSSFEDTDETCRRCFGTPQTKPLSTKSFNVLSEWKIETPLVCQSPFEIFINQRSQEQKMIKQFLKKKYSGILQDKSTQELSMNCHSLSAVFNLTSAGGLTQSLTTGGQKLKDMSNSEKTYFNTY</sequence>
<proteinExistence type="predicted"/>
<comment type="caution">
    <text evidence="1">The sequence shown here is derived from an EMBL/GenBank/DDBJ whole genome shotgun (WGS) entry which is preliminary data.</text>
</comment>
<dbReference type="EMBL" id="JAIWYP010000001">
    <property type="protein sequence ID" value="KAH3891683.1"/>
    <property type="molecule type" value="Genomic_DNA"/>
</dbReference>
<dbReference type="Proteomes" id="UP000828390">
    <property type="component" value="Unassembled WGS sequence"/>
</dbReference>
<dbReference type="AlphaFoldDB" id="A0A9D4NBY5"/>
<organism evidence="1 2">
    <name type="scientific">Dreissena polymorpha</name>
    <name type="common">Zebra mussel</name>
    <name type="synonym">Mytilus polymorpha</name>
    <dbReference type="NCBI Taxonomy" id="45954"/>
    <lineage>
        <taxon>Eukaryota</taxon>
        <taxon>Metazoa</taxon>
        <taxon>Spiralia</taxon>
        <taxon>Lophotrochozoa</taxon>
        <taxon>Mollusca</taxon>
        <taxon>Bivalvia</taxon>
        <taxon>Autobranchia</taxon>
        <taxon>Heteroconchia</taxon>
        <taxon>Euheterodonta</taxon>
        <taxon>Imparidentia</taxon>
        <taxon>Neoheterodontei</taxon>
        <taxon>Myida</taxon>
        <taxon>Dreissenoidea</taxon>
        <taxon>Dreissenidae</taxon>
        <taxon>Dreissena</taxon>
    </lineage>
</organism>
<protein>
    <submittedName>
        <fullName evidence="1">Uncharacterized protein</fullName>
    </submittedName>
</protein>
<evidence type="ECO:0000313" key="1">
    <source>
        <dbReference type="EMBL" id="KAH3891683.1"/>
    </source>
</evidence>
<keyword evidence="2" id="KW-1185">Reference proteome</keyword>
<gene>
    <name evidence="1" type="ORF">DPMN_015788</name>
</gene>
<reference evidence="1" key="1">
    <citation type="journal article" date="2019" name="bioRxiv">
        <title>The Genome of the Zebra Mussel, Dreissena polymorpha: A Resource for Invasive Species Research.</title>
        <authorList>
            <person name="McCartney M.A."/>
            <person name="Auch B."/>
            <person name="Kono T."/>
            <person name="Mallez S."/>
            <person name="Zhang Y."/>
            <person name="Obille A."/>
            <person name="Becker A."/>
            <person name="Abrahante J.E."/>
            <person name="Garbe J."/>
            <person name="Badalamenti J.P."/>
            <person name="Herman A."/>
            <person name="Mangelson H."/>
            <person name="Liachko I."/>
            <person name="Sullivan S."/>
            <person name="Sone E.D."/>
            <person name="Koren S."/>
            <person name="Silverstein K.A.T."/>
            <person name="Beckman K.B."/>
            <person name="Gohl D.M."/>
        </authorList>
    </citation>
    <scope>NUCLEOTIDE SEQUENCE</scope>
    <source>
        <strain evidence="1">Duluth1</strain>
        <tissue evidence="1">Whole animal</tissue>
    </source>
</reference>
<evidence type="ECO:0000313" key="2">
    <source>
        <dbReference type="Proteomes" id="UP000828390"/>
    </source>
</evidence>
<accession>A0A9D4NBY5</accession>